<evidence type="ECO:0000256" key="3">
    <source>
        <dbReference type="ARBA" id="ARBA00017903"/>
    </source>
</evidence>
<proteinExistence type="inferred from homology"/>
<evidence type="ECO:0000256" key="2">
    <source>
        <dbReference type="ARBA" id="ARBA00012193"/>
    </source>
</evidence>
<dbReference type="Gene3D" id="3.90.1200.10">
    <property type="match status" value="1"/>
</dbReference>
<dbReference type="PANTHER" id="PTHR21310">
    <property type="entry name" value="AMINOGLYCOSIDE PHOSPHOTRANSFERASE-RELATED-RELATED"/>
    <property type="match status" value="1"/>
</dbReference>
<dbReference type="InterPro" id="IPR051678">
    <property type="entry name" value="AGP_Transferase"/>
</dbReference>
<evidence type="ECO:0000313" key="14">
    <source>
        <dbReference type="EMBL" id="GAJ90743.1"/>
    </source>
</evidence>
<dbReference type="AlphaFoldDB" id="A0AA87Q6V9"/>
<keyword evidence="6 10" id="KW-0418">Kinase</keyword>
<accession>A0AA87Q6V9</accession>
<keyword evidence="4 10" id="KW-0808">Transferase</keyword>
<dbReference type="InterPro" id="IPR002575">
    <property type="entry name" value="Aminoglycoside_PTrfase"/>
</dbReference>
<dbReference type="GO" id="GO:0046677">
    <property type="term" value="P:response to antibiotic"/>
    <property type="evidence" value="ECO:0007669"/>
    <property type="project" value="UniProtKB-KW"/>
</dbReference>
<evidence type="ECO:0000256" key="12">
    <source>
        <dbReference type="PIRSR" id="PIRSR000706-2"/>
    </source>
</evidence>
<dbReference type="GO" id="GO:0008910">
    <property type="term" value="F:kanamycin kinase activity"/>
    <property type="evidence" value="ECO:0007669"/>
    <property type="project" value="UniProtKB-EC"/>
</dbReference>
<dbReference type="GO" id="GO:0046872">
    <property type="term" value="F:metal ion binding"/>
    <property type="evidence" value="ECO:0007669"/>
    <property type="project" value="UniProtKB-KW"/>
</dbReference>
<evidence type="ECO:0000259" key="13">
    <source>
        <dbReference type="Pfam" id="PF01636"/>
    </source>
</evidence>
<dbReference type="Gene3D" id="3.30.200.20">
    <property type="entry name" value="Phosphorylase Kinase, domain 1"/>
    <property type="match status" value="1"/>
</dbReference>
<evidence type="ECO:0000256" key="11">
    <source>
        <dbReference type="PIRSR" id="PIRSR000706-1"/>
    </source>
</evidence>
<dbReference type="SUPFAM" id="SSF56112">
    <property type="entry name" value="Protein kinase-like (PK-like)"/>
    <property type="match status" value="1"/>
</dbReference>
<evidence type="ECO:0000313" key="15">
    <source>
        <dbReference type="Proteomes" id="UP000026941"/>
    </source>
</evidence>
<feature type="domain" description="Aminoglycoside phosphotransferase" evidence="13">
    <location>
        <begin position="34"/>
        <end position="253"/>
    </location>
</feature>
<dbReference type="InterPro" id="IPR011009">
    <property type="entry name" value="Kinase-like_dom_sf"/>
</dbReference>
<dbReference type="EC" id="2.7.1.95" evidence="2"/>
<keyword evidence="5 10" id="KW-0547">Nucleotide-binding</keyword>
<organism evidence="14 15">
    <name type="scientific">Rhizobium rhizogenes NBRC 13257</name>
    <dbReference type="NCBI Taxonomy" id="1220581"/>
    <lineage>
        <taxon>Bacteria</taxon>
        <taxon>Pseudomonadati</taxon>
        <taxon>Pseudomonadota</taxon>
        <taxon>Alphaproteobacteria</taxon>
        <taxon>Hyphomicrobiales</taxon>
        <taxon>Rhizobiaceae</taxon>
        <taxon>Rhizobium/Agrobacterium group</taxon>
        <taxon>Rhizobium</taxon>
    </lineage>
</organism>
<evidence type="ECO:0000256" key="9">
    <source>
        <dbReference type="ARBA" id="ARBA00048925"/>
    </source>
</evidence>
<comment type="caution">
    <text evidence="14">The sequence shown here is derived from an EMBL/GenBank/DDBJ whole genome shotgun (WGS) entry which is preliminary data.</text>
</comment>
<protein>
    <recommendedName>
        <fullName evidence="3">Aminoglycoside 3'-phosphotransferase</fullName>
        <ecNumber evidence="2">2.7.1.95</ecNumber>
    </recommendedName>
</protein>
<feature type="binding site" evidence="12">
    <location>
        <position position="198"/>
    </location>
    <ligand>
        <name>Mg(2+)</name>
        <dbReference type="ChEBI" id="CHEBI:18420"/>
    </ligand>
</feature>
<keyword evidence="12" id="KW-0479">Metal-binding</keyword>
<evidence type="ECO:0000256" key="8">
    <source>
        <dbReference type="ARBA" id="ARBA00023251"/>
    </source>
</evidence>
<keyword evidence="8 10" id="KW-0046">Antibiotic resistance</keyword>
<feature type="binding site" evidence="12">
    <location>
        <position position="211"/>
    </location>
    <ligand>
        <name>Mg(2+)</name>
        <dbReference type="ChEBI" id="CHEBI:18420"/>
    </ligand>
</feature>
<comment type="similarity">
    <text evidence="1 10">Belongs to the aminoglycoside phosphotransferase family.</text>
</comment>
<dbReference type="PANTHER" id="PTHR21310:SF41">
    <property type="entry name" value="3'-PHOSPHOTRANSFERASE, PUTATIVE-RELATED"/>
    <property type="match status" value="1"/>
</dbReference>
<evidence type="ECO:0000256" key="4">
    <source>
        <dbReference type="ARBA" id="ARBA00022679"/>
    </source>
</evidence>
<dbReference type="RefSeq" id="WP_012651898.1">
    <property type="nucleotide sequence ID" value="NZ_BAYX01000001.1"/>
</dbReference>
<feature type="active site" description="Proton acceptor" evidence="11">
    <location>
        <position position="193"/>
    </location>
</feature>
<dbReference type="GeneID" id="86849016"/>
<dbReference type="Proteomes" id="UP000026941">
    <property type="component" value="Unassembled WGS sequence"/>
</dbReference>
<sequence>MMDVPPELFETSMPARLRDLLSGYSWAADELGRSSASVFRLEADSLPPLYLKSEINSSFSELAGEVARLRWLGAQGLVCPAVVAHEAGGEREWLLMNALDGADLASASLISPLERVRMFAEALRDLHRIRIDACPFDHRSDARIAAAKARMLAGRVDETDFDEARLGRSAESLFRELEERRPAAEDLVVTHGDACLPNFIAADHRFAGYIDCCRLGVADRYQDIALACGSIVYNFGEALVASFLETYGISEVDAEKMDYYRLLDEFF</sequence>
<dbReference type="EMBL" id="BAYX01000001">
    <property type="protein sequence ID" value="GAJ90743.1"/>
    <property type="molecule type" value="Genomic_DNA"/>
</dbReference>
<evidence type="ECO:0000256" key="10">
    <source>
        <dbReference type="PIRNR" id="PIRNR000706"/>
    </source>
</evidence>
<evidence type="ECO:0000256" key="6">
    <source>
        <dbReference type="ARBA" id="ARBA00022777"/>
    </source>
</evidence>
<keyword evidence="7 10" id="KW-0067">ATP-binding</keyword>
<dbReference type="PIRSF" id="PIRSF000706">
    <property type="entry name" value="Kanamycin_kin"/>
    <property type="match status" value="1"/>
</dbReference>
<dbReference type="GO" id="GO:0005524">
    <property type="term" value="F:ATP binding"/>
    <property type="evidence" value="ECO:0007669"/>
    <property type="project" value="UniProtKB-KW"/>
</dbReference>
<dbReference type="InterPro" id="IPR024165">
    <property type="entry name" value="Kan/Strep_kinase"/>
</dbReference>
<comment type="catalytic activity">
    <reaction evidence="9">
        <text>kanamycin A + ATP = kanamycin 3'-phosphate + ADP + H(+)</text>
        <dbReference type="Rhea" id="RHEA:24256"/>
        <dbReference type="ChEBI" id="CHEBI:15378"/>
        <dbReference type="ChEBI" id="CHEBI:30616"/>
        <dbReference type="ChEBI" id="CHEBI:57909"/>
        <dbReference type="ChEBI" id="CHEBI:58214"/>
        <dbReference type="ChEBI" id="CHEBI:456216"/>
        <dbReference type="EC" id="2.7.1.95"/>
    </reaction>
</comment>
<dbReference type="CDD" id="cd05150">
    <property type="entry name" value="APH"/>
    <property type="match status" value="1"/>
</dbReference>
<keyword evidence="12" id="KW-0460">Magnesium</keyword>
<evidence type="ECO:0000256" key="5">
    <source>
        <dbReference type="ARBA" id="ARBA00022741"/>
    </source>
</evidence>
<name>A0AA87Q6V9_RHIRH</name>
<dbReference type="NCBIfam" id="NF033068">
    <property type="entry name" value="APH_3p"/>
    <property type="match status" value="1"/>
</dbReference>
<evidence type="ECO:0000256" key="7">
    <source>
        <dbReference type="ARBA" id="ARBA00022840"/>
    </source>
</evidence>
<dbReference type="Pfam" id="PF01636">
    <property type="entry name" value="APH"/>
    <property type="match status" value="1"/>
</dbReference>
<reference evidence="14 15" key="1">
    <citation type="submission" date="2014-05" db="EMBL/GenBank/DDBJ databases">
        <title>Whole genome shotgun sequence of Rhizobium rhizogenes NBRC 13257.</title>
        <authorList>
            <person name="Katano-Makiyama Y."/>
            <person name="Hosoyama A."/>
            <person name="Hashimoto M."/>
            <person name="Hosoyama Y."/>
            <person name="Noguchi M."/>
            <person name="Tsuchikane K."/>
            <person name="Kimura A."/>
            <person name="Ohji S."/>
            <person name="Ichikawa N."/>
            <person name="Yamazoe A."/>
            <person name="Fujita N."/>
        </authorList>
    </citation>
    <scope>NUCLEOTIDE SEQUENCE [LARGE SCALE GENOMIC DNA]</scope>
    <source>
        <strain evidence="14 15">NBRC 13257</strain>
    </source>
</reference>
<gene>
    <name evidence="14" type="primary">aph</name>
    <name evidence="14" type="ORF">RRH01S_01_02090</name>
</gene>
<evidence type="ECO:0000256" key="1">
    <source>
        <dbReference type="ARBA" id="ARBA00006219"/>
    </source>
</evidence>